<organism evidence="2 3">
    <name type="scientific">Monoraphidium neglectum</name>
    <dbReference type="NCBI Taxonomy" id="145388"/>
    <lineage>
        <taxon>Eukaryota</taxon>
        <taxon>Viridiplantae</taxon>
        <taxon>Chlorophyta</taxon>
        <taxon>core chlorophytes</taxon>
        <taxon>Chlorophyceae</taxon>
        <taxon>CS clade</taxon>
        <taxon>Sphaeropleales</taxon>
        <taxon>Selenastraceae</taxon>
        <taxon>Monoraphidium</taxon>
    </lineage>
</organism>
<evidence type="ECO:0000313" key="2">
    <source>
        <dbReference type="EMBL" id="KIZ07326.1"/>
    </source>
</evidence>
<gene>
    <name evidence="2" type="ORF">MNEG_0635</name>
</gene>
<dbReference type="KEGG" id="mng:MNEG_0635"/>
<dbReference type="EMBL" id="KK100273">
    <property type="protein sequence ID" value="KIZ07326.1"/>
    <property type="molecule type" value="Genomic_DNA"/>
</dbReference>
<name>A0A0D2NSY8_9CHLO</name>
<reference evidence="2 3" key="1">
    <citation type="journal article" date="2013" name="BMC Genomics">
        <title>Reconstruction of the lipid metabolism for the microalga Monoraphidium neglectum from its genome sequence reveals characteristics suitable for biofuel production.</title>
        <authorList>
            <person name="Bogen C."/>
            <person name="Al-Dilaimi A."/>
            <person name="Albersmeier A."/>
            <person name="Wichmann J."/>
            <person name="Grundmann M."/>
            <person name="Rupp O."/>
            <person name="Lauersen K.J."/>
            <person name="Blifernez-Klassen O."/>
            <person name="Kalinowski J."/>
            <person name="Goesmann A."/>
            <person name="Mussgnug J.H."/>
            <person name="Kruse O."/>
        </authorList>
    </citation>
    <scope>NUCLEOTIDE SEQUENCE [LARGE SCALE GENOMIC DNA]</scope>
    <source>
        <strain evidence="2 3">SAG 48.87</strain>
    </source>
</reference>
<dbReference type="RefSeq" id="XP_013906345.1">
    <property type="nucleotide sequence ID" value="XM_014050891.1"/>
</dbReference>
<keyword evidence="1" id="KW-0732">Signal</keyword>
<dbReference type="AlphaFoldDB" id="A0A0D2NSY8"/>
<dbReference type="GeneID" id="25726753"/>
<dbReference type="Proteomes" id="UP000054498">
    <property type="component" value="Unassembled WGS sequence"/>
</dbReference>
<protein>
    <submittedName>
        <fullName evidence="2">Uncharacterized protein</fullName>
    </submittedName>
</protein>
<accession>A0A0D2NSY8</accession>
<proteinExistence type="predicted"/>
<feature type="chain" id="PRO_5002247944" evidence="1">
    <location>
        <begin position="24"/>
        <end position="314"/>
    </location>
</feature>
<evidence type="ECO:0000256" key="1">
    <source>
        <dbReference type="SAM" id="SignalP"/>
    </source>
</evidence>
<sequence>MAPQRKLLLHMMVVALAVGSASASRDLKVIGKGITTMTQAVAVAAPISLQPIYPQNVILAPVYTQPMVYGNAAGVYQQPGYAQQPTYANTAGVQQQPQAAESTNKINPIIDRLTRAFDRLSGLGALNGTDDEPDYAAPTSQSYTRLTTAARSTGDELQRRFGGAAAAAAQVLAPEAPSFGKGAGGVNIMIPAVNFTVPDHHNVVKNTIQTVTNVVASERKGWNSTFSFFKDTWKQSTEDLAESVKQGLKGAIKELRKPAKSPPPQVASAQVAPVIVVQPVPATTVVPVVSTAEVRPTYYTKMKPMGKGKGFFGF</sequence>
<feature type="signal peptide" evidence="1">
    <location>
        <begin position="1"/>
        <end position="23"/>
    </location>
</feature>
<evidence type="ECO:0000313" key="3">
    <source>
        <dbReference type="Proteomes" id="UP000054498"/>
    </source>
</evidence>
<keyword evidence="3" id="KW-1185">Reference proteome</keyword>